<dbReference type="InterPro" id="IPR036390">
    <property type="entry name" value="WH_DNA-bd_sf"/>
</dbReference>
<dbReference type="CDD" id="cd00090">
    <property type="entry name" value="HTH_ARSR"/>
    <property type="match status" value="1"/>
</dbReference>
<dbReference type="KEGG" id="ngv:CDO52_04530"/>
<proteinExistence type="predicted"/>
<reference evidence="5 6" key="1">
    <citation type="submission" date="2017-08" db="EMBL/GenBank/DDBJ databases">
        <title>The complete genome sequence of Nocardiopsis gilva YIM 90087.</title>
        <authorList>
            <person name="Yin M."/>
            <person name="Tang S."/>
        </authorList>
    </citation>
    <scope>NUCLEOTIDE SEQUENCE [LARGE SCALE GENOMIC DNA]</scope>
    <source>
        <strain evidence="5 6">YIM 90087</strain>
    </source>
</reference>
<evidence type="ECO:0000313" key="5">
    <source>
        <dbReference type="EMBL" id="ASU82145.1"/>
    </source>
</evidence>
<dbReference type="EMBL" id="CP022753">
    <property type="protein sequence ID" value="ASU82145.1"/>
    <property type="molecule type" value="Genomic_DNA"/>
</dbReference>
<dbReference type="Pfam" id="PF12840">
    <property type="entry name" value="HTH_20"/>
    <property type="match status" value="1"/>
</dbReference>
<dbReference type="AlphaFoldDB" id="A0A223S1Z0"/>
<sequence length="329" mass="36027">MLRVHFSSRDWERLRIVSRPEPMWELVLSLYMLAEASDELVFGQWRHRVLSRLSPDSRMLLDLVPAQGYSPDFLSPVVGGSEPSDGIEAVLDTPRRRIGEELDLRYGPGDRPAWTQGLVSKESTAVRALGRALSGYFDVALRPYWSYITRVAQRSAKAVGEGGLGALGPIAPIAAPTSVRRRPVTTVELDYGVEQDQDLHLRGRGLLLIPAFFCATHPVTFYDSSLPPVLLYPVGHPPVSFLAKAYEGNAPGGDVLGRLLGRTRASVLRTLSTDHTTGELARRLDISMASASEHASLLRAAGLVASERQGNTVRHSLTPLGMELLYPAQ</sequence>
<accession>A0A223S1Z0</accession>
<dbReference type="InterPro" id="IPR051011">
    <property type="entry name" value="Metal_resp_trans_reg"/>
</dbReference>
<keyword evidence="3" id="KW-0804">Transcription</keyword>
<dbReference type="Gene3D" id="1.10.10.10">
    <property type="entry name" value="Winged helix-like DNA-binding domain superfamily/Winged helix DNA-binding domain"/>
    <property type="match status" value="1"/>
</dbReference>
<organism evidence="5 6">
    <name type="scientific">Nocardiopsis gilva YIM 90087</name>
    <dbReference type="NCBI Taxonomy" id="1235441"/>
    <lineage>
        <taxon>Bacteria</taxon>
        <taxon>Bacillati</taxon>
        <taxon>Actinomycetota</taxon>
        <taxon>Actinomycetes</taxon>
        <taxon>Streptosporangiales</taxon>
        <taxon>Nocardiopsidaceae</taxon>
        <taxon>Nocardiopsis</taxon>
    </lineage>
</organism>
<evidence type="ECO:0000313" key="6">
    <source>
        <dbReference type="Proteomes" id="UP000215005"/>
    </source>
</evidence>
<dbReference type="InterPro" id="IPR036388">
    <property type="entry name" value="WH-like_DNA-bd_sf"/>
</dbReference>
<dbReference type="SMART" id="SM00418">
    <property type="entry name" value="HTH_ARSR"/>
    <property type="match status" value="1"/>
</dbReference>
<gene>
    <name evidence="5" type="ORF">CDO52_04530</name>
</gene>
<keyword evidence="1" id="KW-0805">Transcription regulation</keyword>
<dbReference type="Proteomes" id="UP000215005">
    <property type="component" value="Chromosome"/>
</dbReference>
<dbReference type="PANTHER" id="PTHR43132">
    <property type="entry name" value="ARSENICAL RESISTANCE OPERON REPRESSOR ARSR-RELATED"/>
    <property type="match status" value="1"/>
</dbReference>
<dbReference type="GO" id="GO:0003700">
    <property type="term" value="F:DNA-binding transcription factor activity"/>
    <property type="evidence" value="ECO:0007669"/>
    <property type="project" value="InterPro"/>
</dbReference>
<protein>
    <submittedName>
        <fullName evidence="5">ArsR family transcriptional regulator</fullName>
    </submittedName>
</protein>
<evidence type="ECO:0000256" key="1">
    <source>
        <dbReference type="ARBA" id="ARBA00023015"/>
    </source>
</evidence>
<name>A0A223S1Z0_9ACTN</name>
<dbReference type="SUPFAM" id="SSF46785">
    <property type="entry name" value="Winged helix' DNA-binding domain"/>
    <property type="match status" value="1"/>
</dbReference>
<dbReference type="InterPro" id="IPR011991">
    <property type="entry name" value="ArsR-like_HTH"/>
</dbReference>
<dbReference type="GO" id="GO:0003677">
    <property type="term" value="F:DNA binding"/>
    <property type="evidence" value="ECO:0007669"/>
    <property type="project" value="UniProtKB-KW"/>
</dbReference>
<dbReference type="PANTHER" id="PTHR43132:SF8">
    <property type="entry name" value="HTH-TYPE TRANSCRIPTIONAL REGULATOR KMTR"/>
    <property type="match status" value="1"/>
</dbReference>
<keyword evidence="6" id="KW-1185">Reference proteome</keyword>
<keyword evidence="2" id="KW-0238">DNA-binding</keyword>
<evidence type="ECO:0000259" key="4">
    <source>
        <dbReference type="SMART" id="SM00418"/>
    </source>
</evidence>
<evidence type="ECO:0000256" key="2">
    <source>
        <dbReference type="ARBA" id="ARBA00023125"/>
    </source>
</evidence>
<dbReference type="InterPro" id="IPR001845">
    <property type="entry name" value="HTH_ArsR_DNA-bd_dom"/>
</dbReference>
<evidence type="ECO:0000256" key="3">
    <source>
        <dbReference type="ARBA" id="ARBA00023163"/>
    </source>
</evidence>
<feature type="domain" description="HTH arsR-type" evidence="4">
    <location>
        <begin position="255"/>
        <end position="326"/>
    </location>
</feature>